<sequence>MAPTLGAGGGPLRRRELGLLGLGAVGGGLGLAPLVGRAQSAAWPDRPVRLVVPFGPGGAIDTLSRTVANAFPAHANGQSLVVENRGGAGGTIAGAAVAQARPDGSTLMMADLGANAIGHEMARIPYDPTKAFTAICHLVNLPLVLLVPADSPAKDVAGLAKLAKDKPDLPYAHPGIGYIGHLAQELMMRSLGISMTPVPYRSGAEVVRSLLSKETESAFITVSTSLPHIREGKLRALAVGSKTPVPLLPGVPPLAATIPDFEAQVWHGIVGPAGLPPEVVAAANRAFNAVARQPEVRQAVEQVQAGEVVGGTPEQFAAFIKGQTERWVPVIRAAGIKAD</sequence>
<keyword evidence="3" id="KW-1185">Reference proteome</keyword>
<dbReference type="InterPro" id="IPR042100">
    <property type="entry name" value="Bug_dom1"/>
</dbReference>
<dbReference type="RefSeq" id="WP_343895350.1">
    <property type="nucleotide sequence ID" value="NZ_BAAAFZ010000027.1"/>
</dbReference>
<protein>
    <submittedName>
        <fullName evidence="2">Tripartite tricarboxylate transporter substrate binding protein</fullName>
    </submittedName>
</protein>
<evidence type="ECO:0000313" key="2">
    <source>
        <dbReference type="EMBL" id="GAA0583267.1"/>
    </source>
</evidence>
<comment type="caution">
    <text evidence="2">The sequence shown here is derived from an EMBL/GenBank/DDBJ whole genome shotgun (WGS) entry which is preliminary data.</text>
</comment>
<comment type="similarity">
    <text evidence="1">Belongs to the UPF0065 (bug) family.</text>
</comment>
<dbReference type="InterPro" id="IPR005064">
    <property type="entry name" value="BUG"/>
</dbReference>
<gene>
    <name evidence="2" type="ORF">GCM10009416_22120</name>
</gene>
<name>A0ABN1F679_9PROT</name>
<dbReference type="PANTHER" id="PTHR42928:SF5">
    <property type="entry name" value="BLR1237 PROTEIN"/>
    <property type="match status" value="1"/>
</dbReference>
<organism evidence="2 3">
    <name type="scientific">Craurococcus roseus</name>
    <dbReference type="NCBI Taxonomy" id="77585"/>
    <lineage>
        <taxon>Bacteria</taxon>
        <taxon>Pseudomonadati</taxon>
        <taxon>Pseudomonadota</taxon>
        <taxon>Alphaproteobacteria</taxon>
        <taxon>Acetobacterales</taxon>
        <taxon>Acetobacteraceae</taxon>
        <taxon>Craurococcus</taxon>
    </lineage>
</organism>
<dbReference type="EMBL" id="BAAAFZ010000027">
    <property type="protein sequence ID" value="GAA0583267.1"/>
    <property type="molecule type" value="Genomic_DNA"/>
</dbReference>
<reference evidence="2 3" key="1">
    <citation type="journal article" date="2019" name="Int. J. Syst. Evol. Microbiol.">
        <title>The Global Catalogue of Microorganisms (GCM) 10K type strain sequencing project: providing services to taxonomists for standard genome sequencing and annotation.</title>
        <authorList>
            <consortium name="The Broad Institute Genomics Platform"/>
            <consortium name="The Broad Institute Genome Sequencing Center for Infectious Disease"/>
            <person name="Wu L."/>
            <person name="Ma J."/>
        </authorList>
    </citation>
    <scope>NUCLEOTIDE SEQUENCE [LARGE SCALE GENOMIC DNA]</scope>
    <source>
        <strain evidence="2 3">JCM 9933</strain>
    </source>
</reference>
<dbReference type="CDD" id="cd07012">
    <property type="entry name" value="PBP2_Bug_TTT"/>
    <property type="match status" value="1"/>
</dbReference>
<dbReference type="Gene3D" id="3.40.190.10">
    <property type="entry name" value="Periplasmic binding protein-like II"/>
    <property type="match status" value="1"/>
</dbReference>
<dbReference type="SUPFAM" id="SSF53850">
    <property type="entry name" value="Periplasmic binding protein-like II"/>
    <property type="match status" value="1"/>
</dbReference>
<dbReference type="Gene3D" id="3.40.190.150">
    <property type="entry name" value="Bordetella uptake gene, domain 1"/>
    <property type="match status" value="1"/>
</dbReference>
<accession>A0ABN1F679</accession>
<dbReference type="Proteomes" id="UP001501588">
    <property type="component" value="Unassembled WGS sequence"/>
</dbReference>
<proteinExistence type="inferred from homology"/>
<dbReference type="PANTHER" id="PTHR42928">
    <property type="entry name" value="TRICARBOXYLATE-BINDING PROTEIN"/>
    <property type="match status" value="1"/>
</dbReference>
<dbReference type="Pfam" id="PF03401">
    <property type="entry name" value="TctC"/>
    <property type="match status" value="1"/>
</dbReference>
<dbReference type="PIRSF" id="PIRSF017082">
    <property type="entry name" value="YflP"/>
    <property type="match status" value="1"/>
</dbReference>
<evidence type="ECO:0000313" key="3">
    <source>
        <dbReference type="Proteomes" id="UP001501588"/>
    </source>
</evidence>
<evidence type="ECO:0000256" key="1">
    <source>
        <dbReference type="ARBA" id="ARBA00006987"/>
    </source>
</evidence>